<dbReference type="AlphaFoldDB" id="A0A8T1TV14"/>
<dbReference type="VEuPathDB" id="FungiDB:PC110_g2411"/>
<comment type="caution">
    <text evidence="2">The sequence shown here is derived from an EMBL/GenBank/DDBJ whole genome shotgun (WGS) entry which is preliminary data.</text>
</comment>
<dbReference type="OrthoDB" id="124433at2759"/>
<evidence type="ECO:0000313" key="2">
    <source>
        <dbReference type="EMBL" id="KAG6947287.1"/>
    </source>
</evidence>
<dbReference type="EMBL" id="JAENGZ010001577">
    <property type="protein sequence ID" value="KAG6947287.1"/>
    <property type="molecule type" value="Genomic_DNA"/>
</dbReference>
<organism evidence="2 3">
    <name type="scientific">Phytophthora cactorum</name>
    <dbReference type="NCBI Taxonomy" id="29920"/>
    <lineage>
        <taxon>Eukaryota</taxon>
        <taxon>Sar</taxon>
        <taxon>Stramenopiles</taxon>
        <taxon>Oomycota</taxon>
        <taxon>Peronosporomycetes</taxon>
        <taxon>Peronosporales</taxon>
        <taxon>Peronosporaceae</taxon>
        <taxon>Phytophthora</taxon>
    </lineage>
</organism>
<reference evidence="2" key="1">
    <citation type="submission" date="2021-01" db="EMBL/GenBank/DDBJ databases">
        <title>Phytophthora aleatoria, a newly-described species from Pinus radiata is distinct from Phytophthora cactorum isolates based on comparative genomics.</title>
        <authorList>
            <person name="Mcdougal R."/>
            <person name="Panda P."/>
            <person name="Williams N."/>
            <person name="Studholme D.J."/>
        </authorList>
    </citation>
    <scope>NUCLEOTIDE SEQUENCE</scope>
    <source>
        <strain evidence="2">NZFS 3830</strain>
    </source>
</reference>
<sequence>SGWWNENLSVTFLKHHFGYRPFPNDTISLLSDDFSGHWTQKVVDYAASINLVLKKVPPRATSVSQPADIAWNFPLKASLRNLWHTEMHAQITRPRATGTKFKLKAPDRIKIYGWISTA</sequence>
<dbReference type="Pfam" id="PF03184">
    <property type="entry name" value="DDE_1"/>
    <property type="match status" value="1"/>
</dbReference>
<gene>
    <name evidence="2" type="ORF">JG687_00016192</name>
</gene>
<dbReference type="InterPro" id="IPR004875">
    <property type="entry name" value="DDE_SF_endonuclease_dom"/>
</dbReference>
<protein>
    <recommendedName>
        <fullName evidence="1">DDE-1 domain-containing protein</fullName>
    </recommendedName>
</protein>
<proteinExistence type="predicted"/>
<accession>A0A8T1TV14</accession>
<feature type="domain" description="DDE-1" evidence="1">
    <location>
        <begin position="2"/>
        <end position="102"/>
    </location>
</feature>
<evidence type="ECO:0000313" key="3">
    <source>
        <dbReference type="Proteomes" id="UP000688947"/>
    </source>
</evidence>
<dbReference type="GO" id="GO:0003676">
    <property type="term" value="F:nucleic acid binding"/>
    <property type="evidence" value="ECO:0007669"/>
    <property type="project" value="InterPro"/>
</dbReference>
<dbReference type="Proteomes" id="UP000688947">
    <property type="component" value="Unassembled WGS sequence"/>
</dbReference>
<evidence type="ECO:0000259" key="1">
    <source>
        <dbReference type="Pfam" id="PF03184"/>
    </source>
</evidence>
<feature type="non-terminal residue" evidence="2">
    <location>
        <position position="1"/>
    </location>
</feature>
<name>A0A8T1TV14_9STRA</name>